<dbReference type="AlphaFoldDB" id="A0A9W8YPE8"/>
<reference evidence="2" key="1">
    <citation type="submission" date="2022-10" db="EMBL/GenBank/DDBJ databases">
        <title>Tapping the CABI collections for fungal endophytes: first genome assemblies for Collariella, Neodidymelliopsis, Ascochyta clinopodiicola, Didymella pomorum, Didymosphaeria variabile, Neocosmospora piperis and Neocucurbitaria cava.</title>
        <authorList>
            <person name="Hill R."/>
        </authorList>
    </citation>
    <scope>NUCLEOTIDE SEQUENCE</scope>
    <source>
        <strain evidence="2">IMI 355082</strain>
    </source>
</reference>
<dbReference type="Gene3D" id="3.40.50.300">
    <property type="entry name" value="P-loop containing nucleotide triphosphate hydrolases"/>
    <property type="match status" value="1"/>
</dbReference>
<dbReference type="SUPFAM" id="SSF52540">
    <property type="entry name" value="P-loop containing nucleoside triphosphate hydrolases"/>
    <property type="match status" value="1"/>
</dbReference>
<evidence type="ECO:0000256" key="1">
    <source>
        <dbReference type="SAM" id="Phobius"/>
    </source>
</evidence>
<dbReference type="PANTHER" id="PTHR36978">
    <property type="entry name" value="P-LOOP CONTAINING NUCLEOTIDE TRIPHOSPHATE HYDROLASE"/>
    <property type="match status" value="1"/>
</dbReference>
<proteinExistence type="predicted"/>
<dbReference type="EMBL" id="JAPEVB010000004">
    <property type="protein sequence ID" value="KAJ4388861.1"/>
    <property type="molecule type" value="Genomic_DNA"/>
</dbReference>
<protein>
    <recommendedName>
        <fullName evidence="4">NAD dependent epimerase/dehydratase</fullName>
    </recommendedName>
</protein>
<name>A0A9W8YPE8_9PEZI</name>
<keyword evidence="1" id="KW-0472">Membrane</keyword>
<keyword evidence="3" id="KW-1185">Reference proteome</keyword>
<dbReference type="PANTHER" id="PTHR36978:SF4">
    <property type="entry name" value="P-LOOP CONTAINING NUCLEOSIDE TRIPHOSPHATE HYDROLASE PROTEIN"/>
    <property type="match status" value="1"/>
</dbReference>
<comment type="caution">
    <text evidence="2">The sequence shown here is derived from an EMBL/GenBank/DDBJ whole genome shotgun (WGS) entry which is preliminary data.</text>
</comment>
<evidence type="ECO:0000313" key="3">
    <source>
        <dbReference type="Proteomes" id="UP001140453"/>
    </source>
</evidence>
<dbReference type="InterPro" id="IPR027417">
    <property type="entry name" value="P-loop_NTPase"/>
</dbReference>
<dbReference type="OrthoDB" id="408152at2759"/>
<gene>
    <name evidence="2" type="ORF">N0V93_006322</name>
</gene>
<evidence type="ECO:0000313" key="2">
    <source>
        <dbReference type="EMBL" id="KAJ4388861.1"/>
    </source>
</evidence>
<sequence length="275" mass="30750">MSSALDKLPAPQTIRPLKVIGLGASRTGTIGLFQSLKVLGYRPFHITELLPHGTEQMHAMGDAMIASGTSQPWTREKFDKLFGDYDCLVECPCYFGTAGLKMFVADPNIKFILTTRSPQSFSKSLSSTLGRYYGKLGEYPLSAARYMDGFVWELERMFGLMWNRWSDGLHPNHPEARAALEKNLVIYENTVKALVPPERLLILDLEKGFGFKEICEYLECPVPDEEYPRSNALAEFNAAAEYILAPAVRKTRLIVSTTAIGISAVVLALLLRRHK</sequence>
<dbReference type="Pfam" id="PF17784">
    <property type="entry name" value="Sulfotransfer_4"/>
    <property type="match status" value="1"/>
</dbReference>
<feature type="transmembrane region" description="Helical" evidence="1">
    <location>
        <begin position="253"/>
        <end position="271"/>
    </location>
</feature>
<dbReference type="Proteomes" id="UP001140453">
    <property type="component" value="Unassembled WGS sequence"/>
</dbReference>
<accession>A0A9W8YPE8</accession>
<organism evidence="2 3">
    <name type="scientific">Gnomoniopsis smithogilvyi</name>
    <dbReference type="NCBI Taxonomy" id="1191159"/>
    <lineage>
        <taxon>Eukaryota</taxon>
        <taxon>Fungi</taxon>
        <taxon>Dikarya</taxon>
        <taxon>Ascomycota</taxon>
        <taxon>Pezizomycotina</taxon>
        <taxon>Sordariomycetes</taxon>
        <taxon>Sordariomycetidae</taxon>
        <taxon>Diaporthales</taxon>
        <taxon>Gnomoniaceae</taxon>
        <taxon>Gnomoniopsis</taxon>
    </lineage>
</organism>
<dbReference type="InterPro" id="IPR040632">
    <property type="entry name" value="Sulfotransfer_4"/>
</dbReference>
<keyword evidence="1" id="KW-0812">Transmembrane</keyword>
<keyword evidence="1" id="KW-1133">Transmembrane helix</keyword>
<evidence type="ECO:0008006" key="4">
    <source>
        <dbReference type="Google" id="ProtNLM"/>
    </source>
</evidence>